<proteinExistence type="predicted"/>
<accession>A0A382CH53</accession>
<name>A0A382CH53_9ZZZZ</name>
<gene>
    <name evidence="1" type="ORF">METZ01_LOCUS178290</name>
</gene>
<reference evidence="1" key="1">
    <citation type="submission" date="2018-05" db="EMBL/GenBank/DDBJ databases">
        <authorList>
            <person name="Lanie J.A."/>
            <person name="Ng W.-L."/>
            <person name="Kazmierczak K.M."/>
            <person name="Andrzejewski T.M."/>
            <person name="Davidsen T.M."/>
            <person name="Wayne K.J."/>
            <person name="Tettelin H."/>
            <person name="Glass J.I."/>
            <person name="Rusch D."/>
            <person name="Podicherti R."/>
            <person name="Tsui H.-C.T."/>
            <person name="Winkler M.E."/>
        </authorList>
    </citation>
    <scope>NUCLEOTIDE SEQUENCE</scope>
</reference>
<sequence>MPIGEASGVFQLFDTAEDIVANRVTTVSSGIWSSGGTTLTQGSS</sequence>
<organism evidence="1">
    <name type="scientific">marine metagenome</name>
    <dbReference type="NCBI Taxonomy" id="408172"/>
    <lineage>
        <taxon>unclassified sequences</taxon>
        <taxon>metagenomes</taxon>
        <taxon>ecological metagenomes</taxon>
    </lineage>
</organism>
<dbReference type="AlphaFoldDB" id="A0A382CH53"/>
<protein>
    <submittedName>
        <fullName evidence="1">Uncharacterized protein</fullName>
    </submittedName>
</protein>
<feature type="non-terminal residue" evidence="1">
    <location>
        <position position="44"/>
    </location>
</feature>
<dbReference type="EMBL" id="UINC01034500">
    <property type="protein sequence ID" value="SVB25436.1"/>
    <property type="molecule type" value="Genomic_DNA"/>
</dbReference>
<evidence type="ECO:0000313" key="1">
    <source>
        <dbReference type="EMBL" id="SVB25436.1"/>
    </source>
</evidence>